<reference evidence="2 3" key="1">
    <citation type="journal article" date="2016" name="Sci. Rep.">
        <title>The Dendrobium catenatum Lindl. genome sequence provides insights into polysaccharide synthase, floral development and adaptive evolution.</title>
        <authorList>
            <person name="Zhang G.Q."/>
            <person name="Xu Q."/>
            <person name="Bian C."/>
            <person name="Tsai W.C."/>
            <person name="Yeh C.M."/>
            <person name="Liu K.W."/>
            <person name="Yoshida K."/>
            <person name="Zhang L.S."/>
            <person name="Chang S.B."/>
            <person name="Chen F."/>
            <person name="Shi Y."/>
            <person name="Su Y.Y."/>
            <person name="Zhang Y.Q."/>
            <person name="Chen L.J."/>
            <person name="Yin Y."/>
            <person name="Lin M."/>
            <person name="Huang H."/>
            <person name="Deng H."/>
            <person name="Wang Z.W."/>
            <person name="Zhu S.L."/>
            <person name="Zhao X."/>
            <person name="Deng C."/>
            <person name="Niu S.C."/>
            <person name="Huang J."/>
            <person name="Wang M."/>
            <person name="Liu G.H."/>
            <person name="Yang H.J."/>
            <person name="Xiao X.J."/>
            <person name="Hsiao Y.Y."/>
            <person name="Wu W.L."/>
            <person name="Chen Y.Y."/>
            <person name="Mitsuda N."/>
            <person name="Ohme-Takagi M."/>
            <person name="Luo Y.B."/>
            <person name="Van de Peer Y."/>
            <person name="Liu Z.J."/>
        </authorList>
    </citation>
    <scope>NUCLEOTIDE SEQUENCE [LARGE SCALE GENOMIC DNA]</scope>
    <source>
        <tissue evidence="2">The whole plant</tissue>
    </source>
</reference>
<dbReference type="GO" id="GO:0009330">
    <property type="term" value="C:DNA topoisomerase type II (double strand cut, ATP-hydrolyzing) complex"/>
    <property type="evidence" value="ECO:0007669"/>
    <property type="project" value="InterPro"/>
</dbReference>
<dbReference type="GO" id="GO:0051276">
    <property type="term" value="P:chromosome organization"/>
    <property type="evidence" value="ECO:0007669"/>
    <property type="project" value="TreeGrafter"/>
</dbReference>
<protein>
    <submittedName>
        <fullName evidence="2">DNA-binding protein BIN4</fullName>
    </submittedName>
</protein>
<dbReference type="InterPro" id="IPR033246">
    <property type="entry name" value="BIN4"/>
</dbReference>
<dbReference type="STRING" id="906689.A0A2I0VKH8"/>
<evidence type="ECO:0000256" key="1">
    <source>
        <dbReference type="SAM" id="SignalP"/>
    </source>
</evidence>
<organism evidence="2 3">
    <name type="scientific">Dendrobium catenatum</name>
    <dbReference type="NCBI Taxonomy" id="906689"/>
    <lineage>
        <taxon>Eukaryota</taxon>
        <taxon>Viridiplantae</taxon>
        <taxon>Streptophyta</taxon>
        <taxon>Embryophyta</taxon>
        <taxon>Tracheophyta</taxon>
        <taxon>Spermatophyta</taxon>
        <taxon>Magnoliopsida</taxon>
        <taxon>Liliopsida</taxon>
        <taxon>Asparagales</taxon>
        <taxon>Orchidaceae</taxon>
        <taxon>Epidendroideae</taxon>
        <taxon>Malaxideae</taxon>
        <taxon>Dendrobiinae</taxon>
        <taxon>Dendrobium</taxon>
    </lineage>
</organism>
<feature type="signal peptide" evidence="1">
    <location>
        <begin position="1"/>
        <end position="28"/>
    </location>
</feature>
<dbReference type="GO" id="GO:0042023">
    <property type="term" value="P:DNA endoreduplication"/>
    <property type="evidence" value="ECO:0007669"/>
    <property type="project" value="InterPro"/>
</dbReference>
<proteinExistence type="predicted"/>
<dbReference type="GO" id="GO:0005634">
    <property type="term" value="C:nucleus"/>
    <property type="evidence" value="ECO:0007669"/>
    <property type="project" value="TreeGrafter"/>
</dbReference>
<dbReference type="AlphaFoldDB" id="A0A2I0VKH8"/>
<sequence length="79" mass="8303">MTPHSMRGIVLAVSSLVMTLDHLALVECDGESIDLSGDVGAVGRIIVSKGSSGNNELFLDLKGIGYKASKSMTFPICFT</sequence>
<dbReference type="Proteomes" id="UP000233837">
    <property type="component" value="Unassembled WGS sequence"/>
</dbReference>
<name>A0A2I0VKH8_9ASPA</name>
<dbReference type="EMBL" id="KZ503459">
    <property type="protein sequence ID" value="PKU63914.1"/>
    <property type="molecule type" value="Genomic_DNA"/>
</dbReference>
<gene>
    <name evidence="2" type="primary">BIN4</name>
    <name evidence="2" type="ORF">MA16_Dca009898</name>
</gene>
<dbReference type="PANTHER" id="PTHR34810:SF1">
    <property type="entry name" value="DNA-BINDING PROTEIN BIN4"/>
    <property type="match status" value="1"/>
</dbReference>
<evidence type="ECO:0000313" key="3">
    <source>
        <dbReference type="Proteomes" id="UP000233837"/>
    </source>
</evidence>
<feature type="chain" id="PRO_5014152926" evidence="1">
    <location>
        <begin position="29"/>
        <end position="79"/>
    </location>
</feature>
<keyword evidence="3" id="KW-1185">Reference proteome</keyword>
<accession>A0A2I0VKH8</accession>
<keyword evidence="1" id="KW-0732">Signal</keyword>
<dbReference type="PANTHER" id="PTHR34810">
    <property type="entry name" value="DNA-BINDING PROTEIN BIN4"/>
    <property type="match status" value="1"/>
</dbReference>
<reference evidence="2 3" key="2">
    <citation type="journal article" date="2017" name="Nature">
        <title>The Apostasia genome and the evolution of orchids.</title>
        <authorList>
            <person name="Zhang G.Q."/>
            <person name="Liu K.W."/>
            <person name="Li Z."/>
            <person name="Lohaus R."/>
            <person name="Hsiao Y.Y."/>
            <person name="Niu S.C."/>
            <person name="Wang J.Y."/>
            <person name="Lin Y.C."/>
            <person name="Xu Q."/>
            <person name="Chen L.J."/>
            <person name="Yoshida K."/>
            <person name="Fujiwara S."/>
            <person name="Wang Z.W."/>
            <person name="Zhang Y.Q."/>
            <person name="Mitsuda N."/>
            <person name="Wang M."/>
            <person name="Liu G.H."/>
            <person name="Pecoraro L."/>
            <person name="Huang H.X."/>
            <person name="Xiao X.J."/>
            <person name="Lin M."/>
            <person name="Wu X.Y."/>
            <person name="Wu W.L."/>
            <person name="Chen Y.Y."/>
            <person name="Chang S.B."/>
            <person name="Sakamoto S."/>
            <person name="Ohme-Takagi M."/>
            <person name="Yagi M."/>
            <person name="Zeng S.J."/>
            <person name="Shen C.Y."/>
            <person name="Yeh C.M."/>
            <person name="Luo Y.B."/>
            <person name="Tsai W.C."/>
            <person name="Van de Peer Y."/>
            <person name="Liu Z.J."/>
        </authorList>
    </citation>
    <scope>NUCLEOTIDE SEQUENCE [LARGE SCALE GENOMIC DNA]</scope>
    <source>
        <tissue evidence="2">The whole plant</tissue>
    </source>
</reference>
<evidence type="ECO:0000313" key="2">
    <source>
        <dbReference type="EMBL" id="PKU63914.1"/>
    </source>
</evidence>
<dbReference type="GO" id="GO:0003690">
    <property type="term" value="F:double-stranded DNA binding"/>
    <property type="evidence" value="ECO:0007669"/>
    <property type="project" value="InterPro"/>
</dbReference>
<keyword evidence="2" id="KW-0238">DNA-binding</keyword>